<dbReference type="PANTHER" id="PTHR16026">
    <property type="entry name" value="CARTILAGE ACIDIC PROTEIN 1"/>
    <property type="match status" value="1"/>
</dbReference>
<feature type="region of interest" description="Disordered" evidence="2">
    <location>
        <begin position="48"/>
        <end position="85"/>
    </location>
</feature>
<sequence length="630" mass="68431">MKADSRQIRHPLPRIGWYPSWSQARSFWCMLLACATMPLSLACQQSTAPASNGAADGEAPRIVSSDAPPFPPDWNQPRDASSVTLPPSVNELGAPWFHDVTAALGIDWTHSTSSPIDEYFMPDIMGSGVAVFDANGDGRLDILALTNGGPTASAKHALWMQQPNGQFRRLDNCGLDIAGHGMGVACGDFDNDGDVDVYLAQYAGGRLFRNRGDGHFDDVTDSASVKNPRWGVSATFVDFDRDGWLDLLVAHYVDYDPSHRCISGSGLADFCHPNQFKGTASRLYRNRGVKDGTWQGYQDVTAESGLAAKPSNGLGAVATDADGDGWPDLLIANDAQANHLWINQKDGTFREDAVSRGIAFNGAGNPQANMGIAWADLDRDGRMDCFITHLAEELHTLWKQDRPGRFRDATATMGLGTPVFRGTGFGTVANDFDADGWPDLVVVNGRVMRRRDRSQMSAKDPLFDYREMNQVFAGSSKGFRDRTPAEGGLCGFPRIDRGLAWGDIDGDGQTDLVINSLQGKLRVMRNQAPLGEHTGLRVRASDPRYRRDAINARITLIAGEQRWIGEILPGQSYGSSGEPVASFGLGTLARVDSIQVQWPDGFVESFAAVDLAPGQILTIRLERGRGKGVQ</sequence>
<evidence type="ECO:0000256" key="2">
    <source>
        <dbReference type="SAM" id="MobiDB-lite"/>
    </source>
</evidence>
<evidence type="ECO:0000259" key="3">
    <source>
        <dbReference type="Pfam" id="PF07593"/>
    </source>
</evidence>
<evidence type="ECO:0000256" key="1">
    <source>
        <dbReference type="ARBA" id="ARBA00022729"/>
    </source>
</evidence>
<proteinExistence type="predicted"/>
<name>A0A6C2YJT3_9BACT</name>
<dbReference type="KEGG" id="tim:GMBLW1_21220"/>
<dbReference type="Proteomes" id="UP000464378">
    <property type="component" value="Chromosome"/>
</dbReference>
<dbReference type="EMBL" id="LR586016">
    <property type="protein sequence ID" value="VIP01838.1"/>
    <property type="molecule type" value="Genomic_DNA"/>
</dbReference>
<dbReference type="Pfam" id="PF07593">
    <property type="entry name" value="UnbV_ASPIC"/>
    <property type="match status" value="1"/>
</dbReference>
<dbReference type="InterPro" id="IPR013517">
    <property type="entry name" value="FG-GAP"/>
</dbReference>
<reference evidence="4" key="1">
    <citation type="submission" date="2019-04" db="EMBL/GenBank/DDBJ databases">
        <authorList>
            <consortium name="Science for Life Laboratories"/>
        </authorList>
    </citation>
    <scope>NUCLEOTIDE SEQUENCE</scope>
    <source>
        <strain evidence="4">MBLW1</strain>
    </source>
</reference>
<gene>
    <name evidence="4" type="ORF">GMBLW1_21220</name>
</gene>
<dbReference type="Pfam" id="PF13517">
    <property type="entry name" value="FG-GAP_3"/>
    <property type="match status" value="2"/>
</dbReference>
<feature type="domain" description="ASPIC/UnbV" evidence="3">
    <location>
        <begin position="549"/>
        <end position="617"/>
    </location>
</feature>
<evidence type="ECO:0000313" key="4">
    <source>
        <dbReference type="EMBL" id="VIP01838.1"/>
    </source>
</evidence>
<dbReference type="AlphaFoldDB" id="A0A6C2YJT3"/>
<dbReference type="InterPro" id="IPR011519">
    <property type="entry name" value="UnbV_ASPIC"/>
</dbReference>
<dbReference type="Gene3D" id="2.130.10.130">
    <property type="entry name" value="Integrin alpha, N-terminal"/>
    <property type="match status" value="3"/>
</dbReference>
<keyword evidence="5" id="KW-1185">Reference proteome</keyword>
<accession>A0A6C2YJT3</accession>
<organism evidence="4">
    <name type="scientific">Tuwongella immobilis</name>
    <dbReference type="NCBI Taxonomy" id="692036"/>
    <lineage>
        <taxon>Bacteria</taxon>
        <taxon>Pseudomonadati</taxon>
        <taxon>Planctomycetota</taxon>
        <taxon>Planctomycetia</taxon>
        <taxon>Gemmatales</taxon>
        <taxon>Gemmataceae</taxon>
        <taxon>Tuwongella</taxon>
    </lineage>
</organism>
<dbReference type="SUPFAM" id="SSF69318">
    <property type="entry name" value="Integrin alpha N-terminal domain"/>
    <property type="match status" value="1"/>
</dbReference>
<dbReference type="InterPro" id="IPR028994">
    <property type="entry name" value="Integrin_alpha_N"/>
</dbReference>
<dbReference type="EMBL" id="LR593887">
    <property type="protein sequence ID" value="VTR99602.1"/>
    <property type="molecule type" value="Genomic_DNA"/>
</dbReference>
<keyword evidence="1" id="KW-0732">Signal</keyword>
<protein>
    <recommendedName>
        <fullName evidence="3">ASPIC/UnbV domain-containing protein</fullName>
    </recommendedName>
</protein>
<dbReference type="InParanoid" id="A0A6C2YJT3"/>
<dbReference type="InterPro" id="IPR027039">
    <property type="entry name" value="Crtac1"/>
</dbReference>
<dbReference type="PANTHER" id="PTHR16026:SF0">
    <property type="entry name" value="CARTILAGE ACIDIC PROTEIN 1"/>
    <property type="match status" value="1"/>
</dbReference>
<dbReference type="RefSeq" id="WP_162657082.1">
    <property type="nucleotide sequence ID" value="NZ_LR593887.1"/>
</dbReference>
<evidence type="ECO:0000313" key="5">
    <source>
        <dbReference type="Proteomes" id="UP000464378"/>
    </source>
</evidence>